<evidence type="ECO:0000256" key="1">
    <source>
        <dbReference type="SAM" id="SignalP"/>
    </source>
</evidence>
<organism evidence="2 3">
    <name type="scientific">Pelagovum pacificum</name>
    <dbReference type="NCBI Taxonomy" id="2588711"/>
    <lineage>
        <taxon>Bacteria</taxon>
        <taxon>Pseudomonadati</taxon>
        <taxon>Pseudomonadota</taxon>
        <taxon>Alphaproteobacteria</taxon>
        <taxon>Rhodobacterales</taxon>
        <taxon>Paracoccaceae</taxon>
        <taxon>Pelagovum</taxon>
    </lineage>
</organism>
<protein>
    <submittedName>
        <fullName evidence="2">Uncharacterized protein</fullName>
    </submittedName>
</protein>
<keyword evidence="3" id="KW-1185">Reference proteome</keyword>
<gene>
    <name evidence="2" type="ORF">FHY64_06745</name>
</gene>
<reference evidence="2 3" key="1">
    <citation type="submission" date="2019-06" db="EMBL/GenBank/DDBJ databases">
        <title>Genome of new Rhodobacteraceae sp. SM1903.</title>
        <authorList>
            <person name="Ren X."/>
        </authorList>
    </citation>
    <scope>NUCLEOTIDE SEQUENCE [LARGE SCALE GENOMIC DNA]</scope>
    <source>
        <strain evidence="2 3">SM1903</strain>
    </source>
</reference>
<dbReference type="Proteomes" id="UP000314011">
    <property type="component" value="Unassembled WGS sequence"/>
</dbReference>
<dbReference type="RefSeq" id="WP_140193653.1">
    <property type="nucleotide sequence ID" value="NZ_CP065915.1"/>
</dbReference>
<sequence length="124" mass="12362">MAFDRFIIAMWVLVVVNAVSASAQTIDVAEVSTPTAVSVATIFAQGEGPAQRLAGGTGMPVPDMVSASIATGGTLAVSNATAMRDDGAGWVTSSAGAVDDATQVVNSQVSVTGNGFTSQVGTLR</sequence>
<evidence type="ECO:0000313" key="3">
    <source>
        <dbReference type="Proteomes" id="UP000314011"/>
    </source>
</evidence>
<feature type="chain" id="PRO_5023072907" evidence="1">
    <location>
        <begin position="24"/>
        <end position="124"/>
    </location>
</feature>
<proteinExistence type="predicted"/>
<dbReference type="EMBL" id="VFFF01000001">
    <property type="protein sequence ID" value="TNY32968.1"/>
    <property type="molecule type" value="Genomic_DNA"/>
</dbReference>
<accession>A0A5C5GE37</accession>
<evidence type="ECO:0000313" key="2">
    <source>
        <dbReference type="EMBL" id="TNY32968.1"/>
    </source>
</evidence>
<feature type="signal peptide" evidence="1">
    <location>
        <begin position="1"/>
        <end position="23"/>
    </location>
</feature>
<comment type="caution">
    <text evidence="2">The sequence shown here is derived from an EMBL/GenBank/DDBJ whole genome shotgun (WGS) entry which is preliminary data.</text>
</comment>
<dbReference type="AlphaFoldDB" id="A0A5C5GE37"/>
<keyword evidence="1" id="KW-0732">Signal</keyword>
<name>A0A5C5GE37_9RHOB</name>